<evidence type="ECO:0000259" key="17">
    <source>
        <dbReference type="SMART" id="SM00079"/>
    </source>
</evidence>
<dbReference type="CDD" id="cd13686">
    <property type="entry name" value="GluR_Plant"/>
    <property type="match status" value="1"/>
</dbReference>
<reference evidence="18" key="1">
    <citation type="submission" date="2023-02" db="EMBL/GenBank/DDBJ databases">
        <title>Genome of toxic invasive species Heracleum sosnowskyi carries increased number of genes despite the absence of recent whole-genome duplications.</title>
        <authorList>
            <person name="Schelkunov M."/>
            <person name="Shtratnikova V."/>
            <person name="Makarenko M."/>
            <person name="Klepikova A."/>
            <person name="Omelchenko D."/>
            <person name="Novikova G."/>
            <person name="Obukhova E."/>
            <person name="Bogdanov V."/>
            <person name="Penin A."/>
            <person name="Logacheva M."/>
        </authorList>
    </citation>
    <scope>NUCLEOTIDE SEQUENCE</scope>
    <source>
        <strain evidence="18">Hsosn_3</strain>
        <tissue evidence="18">Leaf</tissue>
    </source>
</reference>
<dbReference type="PANTHER" id="PTHR34836">
    <property type="entry name" value="OS06G0188250 PROTEIN"/>
    <property type="match status" value="1"/>
</dbReference>
<evidence type="ECO:0000256" key="2">
    <source>
        <dbReference type="ARBA" id="ARBA00008685"/>
    </source>
</evidence>
<evidence type="ECO:0000256" key="8">
    <source>
        <dbReference type="ARBA" id="ARBA00023065"/>
    </source>
</evidence>
<protein>
    <recommendedName>
        <fullName evidence="15">Glutamate receptor</fullName>
    </recommendedName>
</protein>
<feature type="transmembrane region" description="Helical" evidence="16">
    <location>
        <begin position="579"/>
        <end position="598"/>
    </location>
</feature>
<comment type="subcellular location">
    <subcellularLocation>
        <location evidence="1">Membrane</location>
        <topology evidence="1">Multi-pass membrane protein</topology>
    </subcellularLocation>
</comment>
<dbReference type="InterPro" id="IPR044440">
    <property type="entry name" value="GABAb_receptor_plant_PBP1"/>
</dbReference>
<proteinExistence type="inferred from homology"/>
<dbReference type="InterPro" id="IPR015683">
    <property type="entry name" value="Ionotropic_Glu_rcpt"/>
</dbReference>
<dbReference type="GO" id="GO:0016020">
    <property type="term" value="C:membrane"/>
    <property type="evidence" value="ECO:0007669"/>
    <property type="project" value="UniProtKB-SubCell"/>
</dbReference>
<evidence type="ECO:0000256" key="9">
    <source>
        <dbReference type="ARBA" id="ARBA00023136"/>
    </source>
</evidence>
<keyword evidence="4 15" id="KW-0813">Transport</keyword>
<evidence type="ECO:0000256" key="4">
    <source>
        <dbReference type="ARBA" id="ARBA00022448"/>
    </source>
</evidence>
<evidence type="ECO:0000256" key="15">
    <source>
        <dbReference type="PIRNR" id="PIRNR037090"/>
    </source>
</evidence>
<dbReference type="CDD" id="cd19990">
    <property type="entry name" value="PBP1_GABAb_receptor_plant"/>
    <property type="match status" value="1"/>
</dbReference>
<evidence type="ECO:0000256" key="3">
    <source>
        <dbReference type="ARBA" id="ARBA00011095"/>
    </source>
</evidence>
<dbReference type="GO" id="GO:0015276">
    <property type="term" value="F:ligand-gated monoatomic ion channel activity"/>
    <property type="evidence" value="ECO:0007669"/>
    <property type="project" value="InterPro"/>
</dbReference>
<evidence type="ECO:0000256" key="13">
    <source>
        <dbReference type="ARBA" id="ARBA00023303"/>
    </source>
</evidence>
<evidence type="ECO:0000256" key="7">
    <source>
        <dbReference type="ARBA" id="ARBA00022989"/>
    </source>
</evidence>
<organism evidence="18 19">
    <name type="scientific">Heracleum sosnowskyi</name>
    <dbReference type="NCBI Taxonomy" id="360622"/>
    <lineage>
        <taxon>Eukaryota</taxon>
        <taxon>Viridiplantae</taxon>
        <taxon>Streptophyta</taxon>
        <taxon>Embryophyta</taxon>
        <taxon>Tracheophyta</taxon>
        <taxon>Spermatophyta</taxon>
        <taxon>Magnoliopsida</taxon>
        <taxon>eudicotyledons</taxon>
        <taxon>Gunneridae</taxon>
        <taxon>Pentapetalae</taxon>
        <taxon>asterids</taxon>
        <taxon>campanulids</taxon>
        <taxon>Apiales</taxon>
        <taxon>Apiaceae</taxon>
        <taxon>Apioideae</taxon>
        <taxon>apioid superclade</taxon>
        <taxon>Tordylieae</taxon>
        <taxon>Tordyliinae</taxon>
        <taxon>Heracleum</taxon>
    </lineage>
</organism>
<evidence type="ECO:0000256" key="16">
    <source>
        <dbReference type="SAM" id="Phobius"/>
    </source>
</evidence>
<comment type="similarity">
    <text evidence="2 15">Belongs to the glutamate-gated ion channel (TC 1.A.10.1) family.</text>
</comment>
<dbReference type="Pfam" id="PF00060">
    <property type="entry name" value="Lig_chan"/>
    <property type="match status" value="1"/>
</dbReference>
<name>A0AAD8MPG5_9APIA</name>
<keyword evidence="10 15" id="KW-0675">Receptor</keyword>
<evidence type="ECO:0000256" key="12">
    <source>
        <dbReference type="ARBA" id="ARBA00023286"/>
    </source>
</evidence>
<keyword evidence="6" id="KW-0732">Signal</keyword>
<keyword evidence="12 15" id="KW-1071">Ligand-gated ion channel</keyword>
<dbReference type="InterPro" id="IPR028082">
    <property type="entry name" value="Peripla_BP_I"/>
</dbReference>
<sequence>MEVNVVNNLHVPGNYSSSSAGLMANFCMSQAISDFYSKNQLYTTRLALHTKNSNDILTAASAALKMINEDQVVAIIGPQYSKEARFVAEIGGGSHVPIISFSMTSSSHWPSQTPYFIQTTLPDSSQLECITSLVQQLGWHEIVVIYQDETEEESGNRFIFSLIETFQKASIQLSYMIAISSSDILSDYISQELINLRSIQSRVFLVHMTDPDLASRLFSVANEVGMMSKETAWIITAALSNSLSSLNATTIESMEGVLGVRPYIPNSKFIENLYIRWNSFLLMQQRPNYTENFRSDFNVFCLRAYDTVSALATAGEKIQFPEVKRSYEKLNASSSAITDLRISEAGPRLLKEILETRFLGLSGEFKLNHKQIETSVLEIINIAGNSKSGDRTVGYWTTGRGFSQKIVSAAEEDHGAVYSKQVDKIFKPIIWPGDSTTKPKGWVVPGMGLKLRVGVPINTGFNEFVNVEEIGDTKKYNVTGFSIDVFKAALDSLSFNLEAEFIPFVNDNGEMNGTYDDLVSKLSDTKNPDYEAVVGDITIWALREGTVDFSLPYTDSGVVMVVRNGPKKQNNMWIFLKPFSWDLWLAIFLATIFIGLILRMLERHVNPQRQLGMLVLFPLAALAFPERNMVGNNWARVVLVVWLFMTYILMQSYTASLSSILTVSQLRPSVPACAGYRAGSFVKEMLTDWLKLNISEYRSYSSIEAYDEALSLGCENGGVDAIFDEIPYIKLFLHRYGPKYKMVGTIYNTGGFGFAFPTGSPLAKPVSESILRLREAGTMQQIEKKYFEAQSQYDAEDISQQVPSLTSYSFAGLFIITALFTLLALVCSECSSIISRYRIHSMEMTHDVPP</sequence>
<keyword evidence="7 16" id="KW-1133">Transmembrane helix</keyword>
<feature type="domain" description="Ionotropic glutamate receptor C-terminal" evidence="17">
    <location>
        <begin position="450"/>
        <end position="789"/>
    </location>
</feature>
<dbReference type="EMBL" id="JAUIZM010000006">
    <property type="protein sequence ID" value="KAK1379909.1"/>
    <property type="molecule type" value="Genomic_DNA"/>
</dbReference>
<dbReference type="InterPro" id="IPR001828">
    <property type="entry name" value="ANF_lig-bd_rcpt"/>
</dbReference>
<gene>
    <name evidence="18" type="ORF">POM88_026653</name>
</gene>
<comment type="function">
    <text evidence="15">Glutamate-gated receptor that probably acts as non-selective cation channel.</text>
</comment>
<evidence type="ECO:0000256" key="11">
    <source>
        <dbReference type="ARBA" id="ARBA00023180"/>
    </source>
</evidence>
<dbReference type="AlphaFoldDB" id="A0AAD8MPG5"/>
<dbReference type="SUPFAM" id="SSF53850">
    <property type="entry name" value="Periplasmic binding protein-like II"/>
    <property type="match status" value="1"/>
</dbReference>
<dbReference type="Proteomes" id="UP001237642">
    <property type="component" value="Unassembled WGS sequence"/>
</dbReference>
<evidence type="ECO:0000256" key="1">
    <source>
        <dbReference type="ARBA" id="ARBA00004141"/>
    </source>
</evidence>
<comment type="caution">
    <text evidence="18">The sequence shown here is derived from an EMBL/GenBank/DDBJ whole genome shotgun (WGS) entry which is preliminary data.</text>
</comment>
<comment type="subunit">
    <text evidence="3">May form heteromers.</text>
</comment>
<reference evidence="18" key="2">
    <citation type="submission" date="2023-05" db="EMBL/GenBank/DDBJ databases">
        <authorList>
            <person name="Schelkunov M.I."/>
        </authorList>
    </citation>
    <scope>NUCLEOTIDE SEQUENCE</scope>
    <source>
        <strain evidence="18">Hsosn_3</strain>
        <tissue evidence="18">Leaf</tissue>
    </source>
</reference>
<dbReference type="InterPro" id="IPR017103">
    <property type="entry name" value="Iontropic_Glu_rcpt_pln"/>
</dbReference>
<dbReference type="PIRSF" id="PIRSF037090">
    <property type="entry name" value="Iontro_Glu-like_rcpt_pln"/>
    <property type="match status" value="1"/>
</dbReference>
<dbReference type="Pfam" id="PF01094">
    <property type="entry name" value="ANF_receptor"/>
    <property type="match status" value="1"/>
</dbReference>
<evidence type="ECO:0000313" key="18">
    <source>
        <dbReference type="EMBL" id="KAK1379909.1"/>
    </source>
</evidence>
<keyword evidence="5 16" id="KW-0812">Transmembrane</keyword>
<dbReference type="Gene3D" id="1.10.287.70">
    <property type="match status" value="1"/>
</dbReference>
<keyword evidence="19" id="KW-1185">Reference proteome</keyword>
<evidence type="ECO:0000313" key="19">
    <source>
        <dbReference type="Proteomes" id="UP001237642"/>
    </source>
</evidence>
<keyword evidence="13 15" id="KW-0407">Ion channel</keyword>
<evidence type="ECO:0000256" key="5">
    <source>
        <dbReference type="ARBA" id="ARBA00022692"/>
    </source>
</evidence>
<evidence type="ECO:0000256" key="10">
    <source>
        <dbReference type="ARBA" id="ARBA00023170"/>
    </source>
</evidence>
<feature type="transmembrane region" description="Helical" evidence="16">
    <location>
        <begin position="808"/>
        <end position="826"/>
    </location>
</feature>
<feature type="transmembrane region" description="Helical" evidence="16">
    <location>
        <begin position="633"/>
        <end position="650"/>
    </location>
</feature>
<keyword evidence="11" id="KW-0325">Glycoprotein</keyword>
<evidence type="ECO:0000256" key="6">
    <source>
        <dbReference type="ARBA" id="ARBA00022729"/>
    </source>
</evidence>
<accession>A0AAD8MPG5</accession>
<dbReference type="Gene3D" id="3.40.50.2300">
    <property type="match status" value="3"/>
</dbReference>
<keyword evidence="8 15" id="KW-0406">Ion transport</keyword>
<dbReference type="PANTHER" id="PTHR34836:SF1">
    <property type="entry name" value="OS09G0428600 PROTEIN"/>
    <property type="match status" value="1"/>
</dbReference>
<dbReference type="Gene3D" id="3.40.190.10">
    <property type="entry name" value="Periplasmic binding protein-like II"/>
    <property type="match status" value="2"/>
</dbReference>
<dbReference type="SMART" id="SM00079">
    <property type="entry name" value="PBPe"/>
    <property type="match status" value="1"/>
</dbReference>
<dbReference type="SUPFAM" id="SSF53822">
    <property type="entry name" value="Periplasmic binding protein-like I"/>
    <property type="match status" value="1"/>
</dbReference>
<keyword evidence="9 15" id="KW-0472">Membrane</keyword>
<comment type="function">
    <text evidence="14">Glutamate-gated receptor that probably acts as a non-selective cation channel. May be involved in light-signal transduction and calcium homeostasis via the regulation of calcium influx into cells.</text>
</comment>
<evidence type="ECO:0000256" key="14">
    <source>
        <dbReference type="ARBA" id="ARBA00049638"/>
    </source>
</evidence>
<dbReference type="InterPro" id="IPR001320">
    <property type="entry name" value="Iontro_rcpt_C"/>
</dbReference>